<dbReference type="HAMAP" id="MF_00580">
    <property type="entry name" value="CH10"/>
    <property type="match status" value="1"/>
</dbReference>
<dbReference type="PRINTS" id="PR00297">
    <property type="entry name" value="CHAPERONIN10"/>
</dbReference>
<evidence type="ECO:0000313" key="5">
    <source>
        <dbReference type="EMBL" id="OGH73884.1"/>
    </source>
</evidence>
<comment type="similarity">
    <text evidence="1 3 4">Belongs to the GroES chaperonin family.</text>
</comment>
<dbReference type="NCBIfam" id="NF001533">
    <property type="entry name" value="PRK00364.2-4"/>
    <property type="match status" value="1"/>
</dbReference>
<keyword evidence="3" id="KW-0963">Cytoplasm</keyword>
<dbReference type="InterPro" id="IPR037124">
    <property type="entry name" value="Chaperonin_GroES_sf"/>
</dbReference>
<dbReference type="GO" id="GO:0051082">
    <property type="term" value="F:unfolded protein binding"/>
    <property type="evidence" value="ECO:0007669"/>
    <property type="project" value="TreeGrafter"/>
</dbReference>
<evidence type="ECO:0000256" key="4">
    <source>
        <dbReference type="RuleBase" id="RU000535"/>
    </source>
</evidence>
<reference evidence="5 6" key="1">
    <citation type="journal article" date="2016" name="Nat. Commun.">
        <title>Thousands of microbial genomes shed light on interconnected biogeochemical processes in an aquifer system.</title>
        <authorList>
            <person name="Anantharaman K."/>
            <person name="Brown C.T."/>
            <person name="Hug L.A."/>
            <person name="Sharon I."/>
            <person name="Castelle C.J."/>
            <person name="Probst A.J."/>
            <person name="Thomas B.C."/>
            <person name="Singh A."/>
            <person name="Wilkins M.J."/>
            <person name="Karaoz U."/>
            <person name="Brodie E.L."/>
            <person name="Williams K.H."/>
            <person name="Hubbard S.S."/>
            <person name="Banfield J.F."/>
        </authorList>
    </citation>
    <scope>NUCLEOTIDE SEQUENCE [LARGE SCALE GENOMIC DNA]</scope>
</reference>
<accession>A0A1F6MQD3</accession>
<dbReference type="SUPFAM" id="SSF50129">
    <property type="entry name" value="GroES-like"/>
    <property type="match status" value="1"/>
</dbReference>
<dbReference type="AlphaFoldDB" id="A0A1F6MQD3"/>
<comment type="function">
    <text evidence="3 4">Together with the chaperonin GroEL, plays an essential role in assisting protein folding. The GroEL-GroES system forms a nano-cage that allows encapsulation of the non-native substrate proteins and provides a physical environment optimized to promote and accelerate protein folding. GroES binds to the apical surface of the GroEL ring, thereby capping the opening of the GroEL channel.</text>
</comment>
<dbReference type="GO" id="GO:0044183">
    <property type="term" value="F:protein folding chaperone"/>
    <property type="evidence" value="ECO:0007669"/>
    <property type="project" value="InterPro"/>
</dbReference>
<dbReference type="PANTHER" id="PTHR10772">
    <property type="entry name" value="10 KDA HEAT SHOCK PROTEIN"/>
    <property type="match status" value="1"/>
</dbReference>
<keyword evidence="2 3" id="KW-0143">Chaperone</keyword>
<dbReference type="Proteomes" id="UP000177457">
    <property type="component" value="Unassembled WGS sequence"/>
</dbReference>
<dbReference type="FunFam" id="2.30.33.40:FF:000001">
    <property type="entry name" value="10 kDa chaperonin"/>
    <property type="match status" value="1"/>
</dbReference>
<dbReference type="GO" id="GO:0046872">
    <property type="term" value="F:metal ion binding"/>
    <property type="evidence" value="ECO:0007669"/>
    <property type="project" value="TreeGrafter"/>
</dbReference>
<dbReference type="Gene3D" id="2.30.33.40">
    <property type="entry name" value="GroES chaperonin"/>
    <property type="match status" value="1"/>
</dbReference>
<evidence type="ECO:0000256" key="2">
    <source>
        <dbReference type="ARBA" id="ARBA00023186"/>
    </source>
</evidence>
<dbReference type="NCBIfam" id="NF001531">
    <property type="entry name" value="PRK00364.2-2"/>
    <property type="match status" value="1"/>
</dbReference>
<proteinExistence type="inferred from homology"/>
<evidence type="ECO:0000256" key="1">
    <source>
        <dbReference type="ARBA" id="ARBA00006975"/>
    </source>
</evidence>
<dbReference type="InterPro" id="IPR011032">
    <property type="entry name" value="GroES-like_sf"/>
</dbReference>
<dbReference type="STRING" id="1798683.A3C90_03300"/>
<name>A0A1F6MQD3_9BACT</name>
<comment type="subunit">
    <text evidence="3">Heptamer of 7 subunits arranged in a ring. Interacts with the chaperonin GroEL.</text>
</comment>
<dbReference type="GO" id="GO:0051087">
    <property type="term" value="F:protein-folding chaperone binding"/>
    <property type="evidence" value="ECO:0007669"/>
    <property type="project" value="TreeGrafter"/>
</dbReference>
<organism evidence="5 6">
    <name type="scientific">Candidatus Magasanikbacteria bacterium RIFCSPHIGHO2_02_FULL_51_14</name>
    <dbReference type="NCBI Taxonomy" id="1798683"/>
    <lineage>
        <taxon>Bacteria</taxon>
        <taxon>Candidatus Magasanikiibacteriota</taxon>
    </lineage>
</organism>
<dbReference type="SMART" id="SM00883">
    <property type="entry name" value="Cpn10"/>
    <property type="match status" value="1"/>
</dbReference>
<dbReference type="InterPro" id="IPR020818">
    <property type="entry name" value="Chaperonin_GroES"/>
</dbReference>
<sequence length="97" mass="10685">MQIKPLGDHVLVKPVKEEEVTASGIVLPDTVDKEKKAEGDVVAVGPGKVLENGTRSQMEVKVGNRILFKKWGGDEVEVDDEEYKIISQDDILAILEK</sequence>
<dbReference type="Pfam" id="PF00166">
    <property type="entry name" value="Cpn10"/>
    <property type="match status" value="1"/>
</dbReference>
<dbReference type="PANTHER" id="PTHR10772:SF63">
    <property type="entry name" value="20 KDA CHAPERONIN, CHLOROPLASTIC"/>
    <property type="match status" value="1"/>
</dbReference>
<comment type="subcellular location">
    <subcellularLocation>
        <location evidence="3">Cytoplasm</location>
    </subcellularLocation>
</comment>
<comment type="caution">
    <text evidence="5">The sequence shown here is derived from an EMBL/GenBank/DDBJ whole genome shotgun (WGS) entry which is preliminary data.</text>
</comment>
<evidence type="ECO:0000256" key="3">
    <source>
        <dbReference type="HAMAP-Rule" id="MF_00580"/>
    </source>
</evidence>
<dbReference type="EMBL" id="MFQE01000008">
    <property type="protein sequence ID" value="OGH73884.1"/>
    <property type="molecule type" value="Genomic_DNA"/>
</dbReference>
<gene>
    <name evidence="3" type="primary">groES</name>
    <name evidence="3" type="synonym">groS</name>
    <name evidence="5" type="ORF">A3C90_03300</name>
</gene>
<dbReference type="GO" id="GO:0005737">
    <property type="term" value="C:cytoplasm"/>
    <property type="evidence" value="ECO:0007669"/>
    <property type="project" value="UniProtKB-SubCell"/>
</dbReference>
<evidence type="ECO:0000313" key="6">
    <source>
        <dbReference type="Proteomes" id="UP000177457"/>
    </source>
</evidence>
<dbReference type="CDD" id="cd00320">
    <property type="entry name" value="cpn10"/>
    <property type="match status" value="1"/>
</dbReference>
<dbReference type="GO" id="GO:0005524">
    <property type="term" value="F:ATP binding"/>
    <property type="evidence" value="ECO:0007669"/>
    <property type="project" value="InterPro"/>
</dbReference>
<protein>
    <recommendedName>
        <fullName evidence="3">Co-chaperonin GroES</fullName>
    </recommendedName>
    <alternativeName>
        <fullName evidence="3">10 kDa chaperonin</fullName>
    </alternativeName>
    <alternativeName>
        <fullName evidence="3">Chaperonin-10</fullName>
        <shortName evidence="3">Cpn10</shortName>
    </alternativeName>
</protein>